<dbReference type="RefSeq" id="XP_020847096.1">
    <property type="nucleotide sequence ID" value="XM_020991437.1"/>
</dbReference>
<proteinExistence type="predicted"/>
<dbReference type="AlphaFoldDB" id="A0A6P5KSU2"/>
<evidence type="ECO:0000313" key="3">
    <source>
        <dbReference type="RefSeq" id="XP_020847096.1"/>
    </source>
</evidence>
<sequence length="240" mass="25618">MGQMQSALLGVSTQFCECHRSMGILILPTSGQKELGGGWGIKRWGYLRGETRCVPPPTEGAPSLSGCGGLRVIPRNSILSEGPWEARGRDSCISRSGPLGSLPAPRILLLLPPQSEPEPEQEPGIAPRSPAPRPSTATPSRPWLSSATRGGTLTPCRRQEGEWRSAPRLSWGSAQVSPAPGNLHGFSLGGKHYQVRVKHVTTFRLTVKASLDNPTSPITSSSELDDAKHPGQLPEGHFTA</sequence>
<organism evidence="2 3">
    <name type="scientific">Phascolarctos cinereus</name>
    <name type="common">Koala</name>
    <dbReference type="NCBI Taxonomy" id="38626"/>
    <lineage>
        <taxon>Eukaryota</taxon>
        <taxon>Metazoa</taxon>
        <taxon>Chordata</taxon>
        <taxon>Craniata</taxon>
        <taxon>Vertebrata</taxon>
        <taxon>Euteleostomi</taxon>
        <taxon>Mammalia</taxon>
        <taxon>Metatheria</taxon>
        <taxon>Diprotodontia</taxon>
        <taxon>Phascolarctidae</taxon>
        <taxon>Phascolarctos</taxon>
    </lineage>
</organism>
<evidence type="ECO:0000256" key="1">
    <source>
        <dbReference type="SAM" id="MobiDB-lite"/>
    </source>
</evidence>
<protein>
    <submittedName>
        <fullName evidence="3">Uncharacterized protein LOC110211875</fullName>
    </submittedName>
</protein>
<dbReference type="KEGG" id="pcw:110211875"/>
<evidence type="ECO:0000313" key="2">
    <source>
        <dbReference type="Proteomes" id="UP000515140"/>
    </source>
</evidence>
<accession>A0A6P5KSU2</accession>
<name>A0A6P5KSU2_PHACI</name>
<reference evidence="3" key="1">
    <citation type="submission" date="2025-08" db="UniProtKB">
        <authorList>
            <consortium name="RefSeq"/>
        </authorList>
    </citation>
    <scope>IDENTIFICATION</scope>
    <source>
        <tissue evidence="3">Spleen</tissue>
    </source>
</reference>
<gene>
    <name evidence="3" type="primary">LOC110211875</name>
</gene>
<keyword evidence="2" id="KW-1185">Reference proteome</keyword>
<feature type="compositionally biased region" description="Polar residues" evidence="1">
    <location>
        <begin position="212"/>
        <end position="222"/>
    </location>
</feature>
<feature type="compositionally biased region" description="Low complexity" evidence="1">
    <location>
        <begin position="122"/>
        <end position="142"/>
    </location>
</feature>
<dbReference type="GeneID" id="110211875"/>
<feature type="region of interest" description="Disordered" evidence="1">
    <location>
        <begin position="113"/>
        <end position="176"/>
    </location>
</feature>
<dbReference type="Proteomes" id="UP000515140">
    <property type="component" value="Unplaced"/>
</dbReference>
<feature type="region of interest" description="Disordered" evidence="1">
    <location>
        <begin position="211"/>
        <end position="240"/>
    </location>
</feature>
<dbReference type="InParanoid" id="A0A6P5KSU2"/>